<dbReference type="Proteomes" id="UP000028488">
    <property type="component" value="Plasmid pPDG3"/>
</dbReference>
<keyword evidence="2" id="KW-0378">Hydrolase</keyword>
<feature type="domain" description="Exonuclease" evidence="1">
    <location>
        <begin position="20"/>
        <end position="175"/>
    </location>
</feature>
<organism evidence="2 3">
    <name type="scientific">Rhodococcus opacus</name>
    <name type="common">Nocardia opaca</name>
    <dbReference type="NCBI Taxonomy" id="37919"/>
    <lineage>
        <taxon>Bacteria</taxon>
        <taxon>Bacillati</taxon>
        <taxon>Actinomycetota</taxon>
        <taxon>Actinomycetes</taxon>
        <taxon>Mycobacteriales</taxon>
        <taxon>Nocardiaceae</taxon>
        <taxon>Rhodococcus</taxon>
    </lineage>
</organism>
<protein>
    <submittedName>
        <fullName evidence="2">3'-5' exonuclease</fullName>
    </submittedName>
</protein>
<evidence type="ECO:0000313" key="2">
    <source>
        <dbReference type="EMBL" id="AII11121.1"/>
    </source>
</evidence>
<dbReference type="GO" id="GO:0004527">
    <property type="term" value="F:exonuclease activity"/>
    <property type="evidence" value="ECO:0007669"/>
    <property type="project" value="UniProtKB-KW"/>
</dbReference>
<evidence type="ECO:0000313" key="3">
    <source>
        <dbReference type="Proteomes" id="UP000028488"/>
    </source>
</evidence>
<gene>
    <name evidence="2" type="ORF">EP51_44495</name>
</gene>
<keyword evidence="2" id="KW-0269">Exonuclease</keyword>
<dbReference type="SMART" id="SM00479">
    <property type="entry name" value="EXOIII"/>
    <property type="match status" value="1"/>
</dbReference>
<reference evidence="2 3" key="1">
    <citation type="submission" date="2014-07" db="EMBL/GenBank/DDBJ databases">
        <title>Genome Sequence of Rhodococcus opacus Strain R7, a Biodegrader of Mono- and Polycyclic Aromatic Hydrocarbons.</title>
        <authorList>
            <person name="Di Gennaro P."/>
            <person name="Zampolli J."/>
            <person name="Presti I."/>
            <person name="Cappelletti M."/>
            <person name="D'Ursi P."/>
            <person name="Orro A."/>
            <person name="Mezzelani A."/>
            <person name="Milanesi L."/>
        </authorList>
    </citation>
    <scope>NUCLEOTIDE SEQUENCE [LARGE SCALE GENOMIC DNA]</scope>
    <source>
        <strain evidence="2 3">R7</strain>
        <plasmid evidence="2">pPDG3</plasmid>
    </source>
</reference>
<dbReference type="InterPro" id="IPR012337">
    <property type="entry name" value="RNaseH-like_sf"/>
</dbReference>
<dbReference type="RefSeq" id="WP_128643754.1">
    <property type="nucleotide sequence ID" value="NZ_CP008950.1"/>
</dbReference>
<dbReference type="GO" id="GO:0003676">
    <property type="term" value="F:nucleic acid binding"/>
    <property type="evidence" value="ECO:0007669"/>
    <property type="project" value="InterPro"/>
</dbReference>
<keyword evidence="2" id="KW-0614">Plasmid</keyword>
<dbReference type="Gene3D" id="3.30.420.10">
    <property type="entry name" value="Ribonuclease H-like superfamily/Ribonuclease H"/>
    <property type="match status" value="1"/>
</dbReference>
<name>A0A076EZA4_RHOOP</name>
<dbReference type="AlphaFoldDB" id="A0A076EZA4"/>
<accession>A0A076EZA4</accession>
<sequence length="190" mass="19947">MTSAQTSPQQWARGMLVPGRAAVLDVESTNLDGSIIEICVLDAATGNPLLDTLVDPGEVPIHPDAYAVHGIAPADLIGAPGWSTVHQALIAVTTGRVTLSYHSEFDKGRVLHDCARLGLDPAHLADPEMWGCIMRMRSQAEGTEKSIRLDGGHRARSDAAAARTVLLGIAEGTSAPFTTVNPATTSHLPA</sequence>
<dbReference type="EMBL" id="CP008950">
    <property type="protein sequence ID" value="AII11121.1"/>
    <property type="molecule type" value="Genomic_DNA"/>
</dbReference>
<evidence type="ECO:0000259" key="1">
    <source>
        <dbReference type="SMART" id="SM00479"/>
    </source>
</evidence>
<dbReference type="SUPFAM" id="SSF53098">
    <property type="entry name" value="Ribonuclease H-like"/>
    <property type="match status" value="1"/>
</dbReference>
<dbReference type="InterPro" id="IPR036397">
    <property type="entry name" value="RNaseH_sf"/>
</dbReference>
<dbReference type="Pfam" id="PF00929">
    <property type="entry name" value="RNase_T"/>
    <property type="match status" value="1"/>
</dbReference>
<proteinExistence type="predicted"/>
<keyword evidence="2" id="KW-0540">Nuclease</keyword>
<dbReference type="InterPro" id="IPR013520">
    <property type="entry name" value="Ribonucl_H"/>
</dbReference>
<geneLocation type="plasmid" evidence="2 3">
    <name>pPDG3</name>
</geneLocation>
<dbReference type="CDD" id="cd06127">
    <property type="entry name" value="DEDDh"/>
    <property type="match status" value="1"/>
</dbReference>